<protein>
    <recommendedName>
        <fullName evidence="3">C2 NT-type domain-containing protein</fullName>
    </recommendedName>
</protein>
<feature type="region of interest" description="Disordered" evidence="1">
    <location>
        <begin position="664"/>
        <end position="698"/>
    </location>
</feature>
<evidence type="ECO:0000313" key="5">
    <source>
        <dbReference type="Proteomes" id="UP000636709"/>
    </source>
</evidence>
<evidence type="ECO:0000256" key="1">
    <source>
        <dbReference type="SAM" id="MobiDB-lite"/>
    </source>
</evidence>
<keyword evidence="5" id="KW-1185">Reference proteome</keyword>
<proteinExistence type="predicted"/>
<dbReference type="EMBL" id="JACEFO010000754">
    <property type="protein sequence ID" value="KAF8758031.1"/>
    <property type="molecule type" value="Genomic_DNA"/>
</dbReference>
<feature type="compositionally biased region" description="Low complexity" evidence="1">
    <location>
        <begin position="233"/>
        <end position="245"/>
    </location>
</feature>
<feature type="region of interest" description="Disordered" evidence="1">
    <location>
        <begin position="223"/>
        <end position="247"/>
    </location>
</feature>
<feature type="compositionally biased region" description="Polar residues" evidence="1">
    <location>
        <begin position="684"/>
        <end position="693"/>
    </location>
</feature>
<dbReference type="PANTHER" id="PTHR31182">
    <property type="entry name" value="C2 NT-TYPE DOMAIN-CONTAINING PROTEIN"/>
    <property type="match status" value="1"/>
</dbReference>
<organism evidence="4 5">
    <name type="scientific">Digitaria exilis</name>
    <dbReference type="NCBI Taxonomy" id="1010633"/>
    <lineage>
        <taxon>Eukaryota</taxon>
        <taxon>Viridiplantae</taxon>
        <taxon>Streptophyta</taxon>
        <taxon>Embryophyta</taxon>
        <taxon>Tracheophyta</taxon>
        <taxon>Spermatophyta</taxon>
        <taxon>Magnoliopsida</taxon>
        <taxon>Liliopsida</taxon>
        <taxon>Poales</taxon>
        <taxon>Poaceae</taxon>
        <taxon>PACMAD clade</taxon>
        <taxon>Panicoideae</taxon>
        <taxon>Panicodae</taxon>
        <taxon>Paniceae</taxon>
        <taxon>Anthephorinae</taxon>
        <taxon>Digitaria</taxon>
    </lineage>
</organism>
<sequence>MVARMMRWPRPPAARKFRVRLVVRRAEGLPPPSPAPAAEPASPERDAASPRAVAAEVRWKGPRASALGSLRRAAVRRNRTRGEAAAAWEEEFESVVTLAAASQREGAAFQPWELAFCVFSVSTFSLSDSDSIHLLVLFILLVLGTQQTTMLFFLPWSQDINLGPKNKPSILGTACLNLADYASAAEEVIEIIVPLSVPGGEPDSAPSLHLTLSMVELRAVETSDASQRPAATLPLSPSSGDSLPGGKDDVSVIKAGLRKVKILTDLVSTRRSKKPCQDDEGGEDKFCVNSDGAEYPCDTESLDDDLDDRRQEDEIGDSTIRKSFSYGSLQSVNYVGGLVYAHAKIDGEHEDWIYFSHRKSDVGYQIEKPSTTEETVMPTAKRSILPWRKRKLSLRSLKAKGEPLLKKTYGEEGGDDIDYDRRLLTSSDESVSEGSRGEDGSANGMVSEFGDDNFVVGNWEFKEIISRDGHMKLSSQVFFASIDQRSERAAGESACTALVAVIADWFQANQNMMPIQSQFDSLIREGSLEWRNLCENETYRERFPDKHFDLETVLHAKIRPLTVSPSKSFIGFFQPEGDDDMSGFDFLNGAMSFDSIWDEITQAAELSSSDSPNLYIVSWNDHFFVLKVERDAYYIIDTLGERLHEGCSQAYILKFDNSTTIHKVPAEKKPSSPDSSGPLKDSSGPENSSTDQDSGNDIEENVLVSKGKESCKEYIKSFLAAIPIRELQVDIKKGLMASTPLHQRLQIEFHYTQSSPKEVASTPQFLASDSPFEFSWPEPLPTMEVALTSAISVV</sequence>
<reference evidence="4" key="1">
    <citation type="submission" date="2020-07" db="EMBL/GenBank/DDBJ databases">
        <title>Genome sequence and genetic diversity analysis of an under-domesticated orphan crop, white fonio (Digitaria exilis).</title>
        <authorList>
            <person name="Bennetzen J.L."/>
            <person name="Chen S."/>
            <person name="Ma X."/>
            <person name="Wang X."/>
            <person name="Yssel A.E.J."/>
            <person name="Chaluvadi S.R."/>
            <person name="Johnson M."/>
            <person name="Gangashetty P."/>
            <person name="Hamidou F."/>
            <person name="Sanogo M.D."/>
            <person name="Zwaenepoel A."/>
            <person name="Wallace J."/>
            <person name="Van De Peer Y."/>
            <person name="Van Deynze A."/>
        </authorList>
    </citation>
    <scope>NUCLEOTIDE SEQUENCE</scope>
    <source>
        <tissue evidence="4">Leaves</tissue>
    </source>
</reference>
<comment type="caution">
    <text evidence="4">The sequence shown here is derived from an EMBL/GenBank/DDBJ whole genome shotgun (WGS) entry which is preliminary data.</text>
</comment>
<dbReference type="PROSITE" id="PS51840">
    <property type="entry name" value="C2_NT"/>
    <property type="match status" value="1"/>
</dbReference>
<evidence type="ECO:0000256" key="2">
    <source>
        <dbReference type="SAM" id="Phobius"/>
    </source>
</evidence>
<dbReference type="InterPro" id="IPR019448">
    <property type="entry name" value="NT-C2"/>
</dbReference>
<evidence type="ECO:0000313" key="4">
    <source>
        <dbReference type="EMBL" id="KAF8758031.1"/>
    </source>
</evidence>
<accession>A0A835FHP6</accession>
<gene>
    <name evidence="4" type="ORF">HU200_010807</name>
</gene>
<name>A0A835FHP6_9POAL</name>
<feature type="domain" description="C2 NT-type" evidence="3">
    <location>
        <begin position="7"/>
        <end position="216"/>
    </location>
</feature>
<dbReference type="OrthoDB" id="733571at2759"/>
<evidence type="ECO:0000259" key="3">
    <source>
        <dbReference type="PROSITE" id="PS51840"/>
    </source>
</evidence>
<keyword evidence="2" id="KW-1133">Transmembrane helix</keyword>
<feature type="transmembrane region" description="Helical" evidence="2">
    <location>
        <begin position="134"/>
        <end position="156"/>
    </location>
</feature>
<dbReference type="Proteomes" id="UP000636709">
    <property type="component" value="Unassembled WGS sequence"/>
</dbReference>
<keyword evidence="2" id="KW-0812">Transmembrane</keyword>
<feature type="region of interest" description="Disordered" evidence="1">
    <location>
        <begin position="28"/>
        <end position="53"/>
    </location>
</feature>
<keyword evidence="2" id="KW-0472">Membrane</keyword>
<dbReference type="PANTHER" id="PTHR31182:SF15">
    <property type="entry name" value="F26K24.5 PROTEIN"/>
    <property type="match status" value="1"/>
</dbReference>
<dbReference type="AlphaFoldDB" id="A0A835FHP6"/>